<organism evidence="2 3">
    <name type="scientific">Penicillium citrinum</name>
    <dbReference type="NCBI Taxonomy" id="5077"/>
    <lineage>
        <taxon>Eukaryota</taxon>
        <taxon>Fungi</taxon>
        <taxon>Dikarya</taxon>
        <taxon>Ascomycota</taxon>
        <taxon>Pezizomycotina</taxon>
        <taxon>Eurotiomycetes</taxon>
        <taxon>Eurotiomycetidae</taxon>
        <taxon>Eurotiales</taxon>
        <taxon>Aspergillaceae</taxon>
        <taxon>Penicillium</taxon>
    </lineage>
</organism>
<dbReference type="Proteomes" id="UP001147733">
    <property type="component" value="Unassembled WGS sequence"/>
</dbReference>
<dbReference type="RefSeq" id="XP_056504104.1">
    <property type="nucleotide sequence ID" value="XM_056641610.1"/>
</dbReference>
<feature type="compositionally biased region" description="Polar residues" evidence="1">
    <location>
        <begin position="32"/>
        <end position="47"/>
    </location>
</feature>
<keyword evidence="3" id="KW-1185">Reference proteome</keyword>
<dbReference type="OrthoDB" id="4358152at2759"/>
<feature type="compositionally biased region" description="Polar residues" evidence="1">
    <location>
        <begin position="140"/>
        <end position="152"/>
    </location>
</feature>
<protein>
    <submittedName>
        <fullName evidence="2">Uncharacterized protein</fullName>
    </submittedName>
</protein>
<evidence type="ECO:0000313" key="3">
    <source>
        <dbReference type="Proteomes" id="UP001147733"/>
    </source>
</evidence>
<proteinExistence type="predicted"/>
<feature type="region of interest" description="Disordered" evidence="1">
    <location>
        <begin position="22"/>
        <end position="51"/>
    </location>
</feature>
<gene>
    <name evidence="2" type="ORF">N7469_002690</name>
</gene>
<name>A0A9W9PAR8_PENCI</name>
<reference evidence="2" key="2">
    <citation type="journal article" date="2023" name="IMA Fungus">
        <title>Comparative genomic study of the Penicillium genus elucidates a diverse pangenome and 15 lateral gene transfer events.</title>
        <authorList>
            <person name="Petersen C."/>
            <person name="Sorensen T."/>
            <person name="Nielsen M.R."/>
            <person name="Sondergaard T.E."/>
            <person name="Sorensen J.L."/>
            <person name="Fitzpatrick D.A."/>
            <person name="Frisvad J.C."/>
            <person name="Nielsen K.L."/>
        </authorList>
    </citation>
    <scope>NUCLEOTIDE SEQUENCE</scope>
    <source>
        <strain evidence="2">IBT 23319</strain>
    </source>
</reference>
<feature type="region of interest" description="Disordered" evidence="1">
    <location>
        <begin position="73"/>
        <end position="213"/>
    </location>
</feature>
<dbReference type="AlphaFoldDB" id="A0A9W9PAR8"/>
<dbReference type="EMBL" id="JAPQKT010000002">
    <property type="protein sequence ID" value="KAJ5241099.1"/>
    <property type="molecule type" value="Genomic_DNA"/>
</dbReference>
<feature type="compositionally biased region" description="Basic and acidic residues" evidence="1">
    <location>
        <begin position="88"/>
        <end position="100"/>
    </location>
</feature>
<evidence type="ECO:0000256" key="1">
    <source>
        <dbReference type="SAM" id="MobiDB-lite"/>
    </source>
</evidence>
<evidence type="ECO:0000313" key="2">
    <source>
        <dbReference type="EMBL" id="KAJ5241099.1"/>
    </source>
</evidence>
<feature type="compositionally biased region" description="Polar residues" evidence="1">
    <location>
        <begin position="73"/>
        <end position="85"/>
    </location>
</feature>
<feature type="compositionally biased region" description="Polar residues" evidence="1">
    <location>
        <begin position="115"/>
        <end position="126"/>
    </location>
</feature>
<accession>A0A9W9PAR8</accession>
<reference evidence="2" key="1">
    <citation type="submission" date="2022-11" db="EMBL/GenBank/DDBJ databases">
        <authorList>
            <person name="Petersen C."/>
        </authorList>
    </citation>
    <scope>NUCLEOTIDE SEQUENCE</scope>
    <source>
        <strain evidence="2">IBT 23319</strain>
    </source>
</reference>
<dbReference type="GeneID" id="81380777"/>
<sequence>MNIYSVSKSERALLDSKTFNLPSLPKEKRSGWNCQRSPSPEAISQGQEPDENVRQLVIVSDIELSVGICTEAENSSNEMNSQNVDSTEESRRHTDVRADGELEAGEEGELLAQPVQEQGQEVSEVTSRGYAHDIDPGREQQFSGHNSDTQSPMRRCESEEGAYGSSNENEEDNTDVEDSEEKDSHEDEDSDSDESTGVGAADCILRSPSETDSEDYHFPWRLRIRYPSSNPYRPRPVQDFGPGSTSKNEWLDLPRPPLGLQFWNSMTLNPEGGPGKYMQFSAYSRYGFLLWDEWRMIEFGFWSREPIEDMSAYYQK</sequence>
<feature type="compositionally biased region" description="Acidic residues" evidence="1">
    <location>
        <begin position="168"/>
        <end position="194"/>
    </location>
</feature>
<comment type="caution">
    <text evidence="2">The sequence shown here is derived from an EMBL/GenBank/DDBJ whole genome shotgun (WGS) entry which is preliminary data.</text>
</comment>